<evidence type="ECO:0000313" key="1">
    <source>
        <dbReference type="EMBL" id="SDG62344.1"/>
    </source>
</evidence>
<dbReference type="STRING" id="470826.SAMN04488027_10488"/>
<dbReference type="Pfam" id="PF20420">
    <property type="entry name" value="DUF6702"/>
    <property type="match status" value="1"/>
</dbReference>
<gene>
    <name evidence="1" type="ORF">SAMN04488027_10488</name>
</gene>
<sequence length="169" mass="20433">MKFFTSLILWLTLTSATTIYHEFYLSVTDITYIQKEKSLQVISRVFIDDFEEVLNKRYDKDFKLIPSLEVEEIDVYIEKYLRDKFSLETKTGALDFNYLGRKYEDDMIYLFLEVENLEFFEALRVENLILTDLFEEQKNMIHFKSDNFKKSFILEKDISKRTINYNTKL</sequence>
<dbReference type="EMBL" id="FNCW01000004">
    <property type="protein sequence ID" value="SDG62344.1"/>
    <property type="molecule type" value="Genomic_DNA"/>
</dbReference>
<dbReference type="OrthoDB" id="5735516at2"/>
<dbReference type="RefSeq" id="WP_093366365.1">
    <property type="nucleotide sequence ID" value="NZ_FNCW01000004.1"/>
</dbReference>
<organism evidence="1 2">
    <name type="scientific">Psychroflexus sediminis</name>
    <dbReference type="NCBI Taxonomy" id="470826"/>
    <lineage>
        <taxon>Bacteria</taxon>
        <taxon>Pseudomonadati</taxon>
        <taxon>Bacteroidota</taxon>
        <taxon>Flavobacteriia</taxon>
        <taxon>Flavobacteriales</taxon>
        <taxon>Flavobacteriaceae</taxon>
        <taxon>Psychroflexus</taxon>
    </lineage>
</organism>
<accession>A0A1G7VRF9</accession>
<name>A0A1G7VRF9_9FLAO</name>
<evidence type="ECO:0000313" key="2">
    <source>
        <dbReference type="Proteomes" id="UP000199296"/>
    </source>
</evidence>
<proteinExistence type="predicted"/>
<evidence type="ECO:0008006" key="3">
    <source>
        <dbReference type="Google" id="ProtNLM"/>
    </source>
</evidence>
<keyword evidence="2" id="KW-1185">Reference proteome</keyword>
<dbReference type="InterPro" id="IPR046525">
    <property type="entry name" value="DUF6702"/>
</dbReference>
<protein>
    <recommendedName>
        <fullName evidence="3">Peptidase E</fullName>
    </recommendedName>
</protein>
<dbReference type="AlphaFoldDB" id="A0A1G7VRF9"/>
<dbReference type="Proteomes" id="UP000199296">
    <property type="component" value="Unassembled WGS sequence"/>
</dbReference>
<reference evidence="1 2" key="1">
    <citation type="submission" date="2016-10" db="EMBL/GenBank/DDBJ databases">
        <authorList>
            <person name="de Groot N.N."/>
        </authorList>
    </citation>
    <scope>NUCLEOTIDE SEQUENCE [LARGE SCALE GENOMIC DNA]</scope>
    <source>
        <strain evidence="1 2">DSM 19803</strain>
    </source>
</reference>